<name>A0A1D2M8V9_ORCCI</name>
<organism evidence="2 3">
    <name type="scientific">Orchesella cincta</name>
    <name type="common">Springtail</name>
    <name type="synonym">Podura cincta</name>
    <dbReference type="NCBI Taxonomy" id="48709"/>
    <lineage>
        <taxon>Eukaryota</taxon>
        <taxon>Metazoa</taxon>
        <taxon>Ecdysozoa</taxon>
        <taxon>Arthropoda</taxon>
        <taxon>Hexapoda</taxon>
        <taxon>Collembola</taxon>
        <taxon>Entomobryomorpha</taxon>
        <taxon>Entomobryoidea</taxon>
        <taxon>Orchesellidae</taxon>
        <taxon>Orchesellinae</taxon>
        <taxon>Orchesella</taxon>
    </lineage>
</organism>
<gene>
    <name evidence="2" type="ORF">Ocin01_17254</name>
</gene>
<feature type="compositionally biased region" description="Polar residues" evidence="1">
    <location>
        <begin position="300"/>
        <end position="318"/>
    </location>
</feature>
<feature type="compositionally biased region" description="Polar residues" evidence="1">
    <location>
        <begin position="223"/>
        <end position="234"/>
    </location>
</feature>
<feature type="compositionally biased region" description="Polar residues" evidence="1">
    <location>
        <begin position="156"/>
        <end position="176"/>
    </location>
</feature>
<proteinExistence type="predicted"/>
<dbReference type="AlphaFoldDB" id="A0A1D2M8V9"/>
<sequence>MIDRSTVELPSTIIPNIVVARAASAKETFDFWLFNSGQDVLCRVEFTAEEGDTAVVSSTWLRGNDKFCRWPNRPNSNFAKLAANHAKVDDKWTLHPCNVLNTYSSFEKAQRGCTKSVYTSNIESSAAEITSNADLSRRKRRRVTNRKPDKPISPLGFSSPTNKTRSYHTELNTTSALGVEPPRLGLVDPTNYTGNDPQIDLSNIKRSRSPVQTETFQLPVDRQLNNQAQNTFPHSSARRQLYSGKRCFESDRASESSQIASGSSQTFQRYPPPDDVTAGQTPVSQSDKQSAAEDRFCYKTTPTSRYTQGYPSQTTFERLTSEKEDNEDSAAVSC</sequence>
<feature type="compositionally biased region" description="Polar residues" evidence="1">
    <location>
        <begin position="278"/>
        <end position="289"/>
    </location>
</feature>
<accession>A0A1D2M8V9</accession>
<feature type="region of interest" description="Disordered" evidence="1">
    <location>
        <begin position="130"/>
        <end position="334"/>
    </location>
</feature>
<dbReference type="Proteomes" id="UP000094527">
    <property type="component" value="Unassembled WGS sequence"/>
</dbReference>
<evidence type="ECO:0000256" key="1">
    <source>
        <dbReference type="SAM" id="MobiDB-lite"/>
    </source>
</evidence>
<comment type="caution">
    <text evidence="2">The sequence shown here is derived from an EMBL/GenBank/DDBJ whole genome shotgun (WGS) entry which is preliminary data.</text>
</comment>
<evidence type="ECO:0000313" key="2">
    <source>
        <dbReference type="EMBL" id="ODM89426.1"/>
    </source>
</evidence>
<dbReference type="EMBL" id="LJIJ01002651">
    <property type="protein sequence ID" value="ODM89426.1"/>
    <property type="molecule type" value="Genomic_DNA"/>
</dbReference>
<evidence type="ECO:0000313" key="3">
    <source>
        <dbReference type="Proteomes" id="UP000094527"/>
    </source>
</evidence>
<keyword evidence="3" id="KW-1185">Reference proteome</keyword>
<feature type="compositionally biased region" description="Low complexity" evidence="1">
    <location>
        <begin position="255"/>
        <end position="265"/>
    </location>
</feature>
<protein>
    <submittedName>
        <fullName evidence="2">Uncharacterized protein</fullName>
    </submittedName>
</protein>
<reference evidence="2 3" key="1">
    <citation type="journal article" date="2016" name="Genome Biol. Evol.">
        <title>Gene Family Evolution Reflects Adaptation to Soil Environmental Stressors in the Genome of the Collembolan Orchesella cincta.</title>
        <authorList>
            <person name="Faddeeva-Vakhrusheva A."/>
            <person name="Derks M.F."/>
            <person name="Anvar S.Y."/>
            <person name="Agamennone V."/>
            <person name="Suring W."/>
            <person name="Smit S."/>
            <person name="van Straalen N.M."/>
            <person name="Roelofs D."/>
        </authorList>
    </citation>
    <scope>NUCLEOTIDE SEQUENCE [LARGE SCALE GENOMIC DNA]</scope>
    <source>
        <tissue evidence="2">Mixed pool</tissue>
    </source>
</reference>